<reference evidence="4 5" key="1">
    <citation type="journal article" date="2016" name="Nat. Commun.">
        <title>Thousands of microbial genomes shed light on interconnected biogeochemical processes in an aquifer system.</title>
        <authorList>
            <person name="Anantharaman K."/>
            <person name="Brown C.T."/>
            <person name="Hug L.A."/>
            <person name="Sharon I."/>
            <person name="Castelle C.J."/>
            <person name="Probst A.J."/>
            <person name="Thomas B.C."/>
            <person name="Singh A."/>
            <person name="Wilkins M.J."/>
            <person name="Karaoz U."/>
            <person name="Brodie E.L."/>
            <person name="Williams K.H."/>
            <person name="Hubbard S.S."/>
            <person name="Banfield J.F."/>
        </authorList>
    </citation>
    <scope>NUCLEOTIDE SEQUENCE [LARGE SCALE GENOMIC DNA]</scope>
</reference>
<sequence>MGMTKIQNKITKRFGRGHLFRFWKLNIGICLVFVSCLLVILSTSNEVQAATTISRPVNNLGLVGYWNFNSGKGTAIAWDLSGNGNNGKLTTMDPATDWVDSKSGLGTALDFDGSNDYIAVESLDASLWTNNTISFWFKPGVASLEDRYIFWINANPVAITEYVFVRFTGGQLFLDVKTGGSDYNSTSNWTTWTAGTWYHVVLIFGTGQRRIYINGVLDSTNTQTNSASLLTGASSVGLTLMSSNFNGTRPSSPVGATLDEFRIYNRALSATEIKRLYNLTQPKIATVPISNGLVGYWDFNSGKGKDIAWDLSGNGNNGRLTSMDPATDWVDSKTGLGTALDFDGSNDYVDMGTPSTLNLTSNFSLSAWVRISTVANANQIISKGYDALNTQWEMKTTTAGGNVSLQTFVNPSSFGVQSISTLSANTWTHIVGTRDATTWRIYWNGVLDNSNVSTGPTATAEKVAVGAVMSSGAPTQFWNGLIDEVRIYNRVLSATEIKRLYNLTQPKIATVPLSNGLVGYW</sequence>
<dbReference type="AlphaFoldDB" id="A0A1F8EFF1"/>
<evidence type="ECO:0000256" key="1">
    <source>
        <dbReference type="ARBA" id="ARBA00022729"/>
    </source>
</evidence>
<proteinExistence type="predicted"/>
<feature type="domain" description="LamG-like jellyroll fold" evidence="3">
    <location>
        <begin position="361"/>
        <end position="495"/>
    </location>
</feature>
<dbReference type="Gene3D" id="2.60.120.200">
    <property type="match status" value="2"/>
</dbReference>
<accession>A0A1F8EFF1</accession>
<evidence type="ECO:0000313" key="4">
    <source>
        <dbReference type="EMBL" id="OGM99574.1"/>
    </source>
</evidence>
<keyword evidence="2" id="KW-1015">Disulfide bond</keyword>
<dbReference type="InterPro" id="IPR013320">
    <property type="entry name" value="ConA-like_dom_sf"/>
</dbReference>
<evidence type="ECO:0000256" key="2">
    <source>
        <dbReference type="ARBA" id="ARBA00023157"/>
    </source>
</evidence>
<dbReference type="SUPFAM" id="SSF49899">
    <property type="entry name" value="Concanavalin A-like lectins/glucanases"/>
    <property type="match status" value="2"/>
</dbReference>
<protein>
    <recommendedName>
        <fullName evidence="3">LamG-like jellyroll fold domain-containing protein</fullName>
    </recommendedName>
</protein>
<evidence type="ECO:0000259" key="3">
    <source>
        <dbReference type="SMART" id="SM00560"/>
    </source>
</evidence>
<dbReference type="InterPro" id="IPR006558">
    <property type="entry name" value="LamG-like"/>
</dbReference>
<dbReference type="PANTHER" id="PTHR42535:SF2">
    <property type="entry name" value="CHROMOSOME UNDETERMINED SCAFFOLD_146, WHOLE GENOME SHOTGUN SEQUENCE"/>
    <property type="match status" value="1"/>
</dbReference>
<dbReference type="PANTHER" id="PTHR42535">
    <property type="entry name" value="OOKINETE PROTEIN, PUTATIVE-RELATED"/>
    <property type="match status" value="1"/>
</dbReference>
<feature type="domain" description="LamG-like jellyroll fold" evidence="3">
    <location>
        <begin position="132"/>
        <end position="271"/>
    </location>
</feature>
<feature type="non-terminal residue" evidence="4">
    <location>
        <position position="521"/>
    </location>
</feature>
<gene>
    <name evidence="4" type="ORF">A2650_02320</name>
</gene>
<dbReference type="Pfam" id="PF13385">
    <property type="entry name" value="Laminin_G_3"/>
    <property type="match status" value="2"/>
</dbReference>
<comment type="caution">
    <text evidence="4">The sequence shown here is derived from an EMBL/GenBank/DDBJ whole genome shotgun (WGS) entry which is preliminary data.</text>
</comment>
<evidence type="ECO:0000313" key="5">
    <source>
        <dbReference type="Proteomes" id="UP000177117"/>
    </source>
</evidence>
<name>A0A1F8EFF1_9BACT</name>
<dbReference type="SMART" id="SM00560">
    <property type="entry name" value="LamGL"/>
    <property type="match status" value="2"/>
</dbReference>
<dbReference type="Proteomes" id="UP000177117">
    <property type="component" value="Unassembled WGS sequence"/>
</dbReference>
<organism evidence="4 5">
    <name type="scientific">Candidatus Yanofskybacteria bacterium RIFCSPHIGHO2_01_FULL_41_53</name>
    <dbReference type="NCBI Taxonomy" id="1802663"/>
    <lineage>
        <taxon>Bacteria</taxon>
        <taxon>Candidatus Yanofskyibacteriota</taxon>
    </lineage>
</organism>
<keyword evidence="1" id="KW-0732">Signal</keyword>
<dbReference type="EMBL" id="MGJD01000041">
    <property type="protein sequence ID" value="OGM99574.1"/>
    <property type="molecule type" value="Genomic_DNA"/>
</dbReference>